<dbReference type="FunFam" id="3.90.580.10:FF:000001">
    <property type="entry name" value="DNA primase"/>
    <property type="match status" value="1"/>
</dbReference>
<evidence type="ECO:0000256" key="7">
    <source>
        <dbReference type="ARBA" id="ARBA00022771"/>
    </source>
</evidence>
<evidence type="ECO:0000256" key="13">
    <source>
        <dbReference type="PIRNR" id="PIRNR002811"/>
    </source>
</evidence>
<dbReference type="InterPro" id="IPR016136">
    <property type="entry name" value="DNA_helicase_N/primase_C"/>
</dbReference>
<name>A0A923RVN9_9FIRM</name>
<evidence type="ECO:0000256" key="1">
    <source>
        <dbReference type="ARBA" id="ARBA00022478"/>
    </source>
</evidence>
<comment type="similarity">
    <text evidence="12 13">Belongs to the DnaG primase family.</text>
</comment>
<keyword evidence="4 12" id="KW-0548">Nucleotidyltransferase</keyword>
<keyword evidence="1 12" id="KW-0240">DNA-directed RNA polymerase</keyword>
<feature type="domain" description="Toprim" evidence="15">
    <location>
        <begin position="253"/>
        <end position="334"/>
    </location>
</feature>
<reference evidence="16" key="1">
    <citation type="submission" date="2020-08" db="EMBL/GenBank/DDBJ databases">
        <title>Genome public.</title>
        <authorList>
            <person name="Liu C."/>
            <person name="Sun Q."/>
        </authorList>
    </citation>
    <scope>NUCLEOTIDE SEQUENCE</scope>
    <source>
        <strain evidence="16">NSJ-28</strain>
    </source>
</reference>
<dbReference type="EC" id="2.7.7.101" evidence="12"/>
<dbReference type="Proteomes" id="UP000606499">
    <property type="component" value="Unassembled WGS sequence"/>
</dbReference>
<dbReference type="AlphaFoldDB" id="A0A923RVN9"/>
<evidence type="ECO:0000256" key="9">
    <source>
        <dbReference type="ARBA" id="ARBA00022842"/>
    </source>
</evidence>
<dbReference type="EMBL" id="JACOPL010000005">
    <property type="protein sequence ID" value="MBC5725217.1"/>
    <property type="molecule type" value="Genomic_DNA"/>
</dbReference>
<comment type="function">
    <text evidence="12 13">RNA polymerase that catalyzes the synthesis of short RNA molecules used as primers for DNA polymerase during DNA replication.</text>
</comment>
<dbReference type="SMART" id="SM00493">
    <property type="entry name" value="TOPRIM"/>
    <property type="match status" value="1"/>
</dbReference>
<dbReference type="SUPFAM" id="SSF57783">
    <property type="entry name" value="Zinc beta-ribbon"/>
    <property type="match status" value="1"/>
</dbReference>
<comment type="caution">
    <text evidence="16">The sequence shown here is derived from an EMBL/GenBank/DDBJ whole genome shotgun (WGS) entry which is preliminary data.</text>
</comment>
<dbReference type="GO" id="GO:0005737">
    <property type="term" value="C:cytoplasm"/>
    <property type="evidence" value="ECO:0007669"/>
    <property type="project" value="TreeGrafter"/>
</dbReference>
<dbReference type="GO" id="GO:0003899">
    <property type="term" value="F:DNA-directed RNA polymerase activity"/>
    <property type="evidence" value="ECO:0007669"/>
    <property type="project" value="UniProtKB-UniRule"/>
</dbReference>
<dbReference type="PIRSF" id="PIRSF002811">
    <property type="entry name" value="DnaG"/>
    <property type="match status" value="1"/>
</dbReference>
<dbReference type="InterPro" id="IPR013264">
    <property type="entry name" value="DNAG_N"/>
</dbReference>
<organism evidence="16 17">
    <name type="scientific">Agathobaculum faecis</name>
    <dbReference type="NCBI Taxonomy" id="2763013"/>
    <lineage>
        <taxon>Bacteria</taxon>
        <taxon>Bacillati</taxon>
        <taxon>Bacillota</taxon>
        <taxon>Clostridia</taxon>
        <taxon>Eubacteriales</taxon>
        <taxon>Butyricicoccaceae</taxon>
        <taxon>Agathobaculum</taxon>
    </lineage>
</organism>
<evidence type="ECO:0000256" key="4">
    <source>
        <dbReference type="ARBA" id="ARBA00022695"/>
    </source>
</evidence>
<evidence type="ECO:0000313" key="17">
    <source>
        <dbReference type="Proteomes" id="UP000606499"/>
    </source>
</evidence>
<evidence type="ECO:0000256" key="6">
    <source>
        <dbReference type="ARBA" id="ARBA00022723"/>
    </source>
</evidence>
<dbReference type="PROSITE" id="PS50880">
    <property type="entry name" value="TOPRIM"/>
    <property type="match status" value="1"/>
</dbReference>
<proteinExistence type="inferred from homology"/>
<dbReference type="GO" id="GO:0000428">
    <property type="term" value="C:DNA-directed RNA polymerase complex"/>
    <property type="evidence" value="ECO:0007669"/>
    <property type="project" value="UniProtKB-KW"/>
</dbReference>
<comment type="subunit">
    <text evidence="12">Monomer. Interacts with DnaB.</text>
</comment>
<keyword evidence="10 12" id="KW-0238">DNA-binding</keyword>
<dbReference type="InterPro" id="IPR050219">
    <property type="entry name" value="DnaG_primase"/>
</dbReference>
<keyword evidence="17" id="KW-1185">Reference proteome</keyword>
<evidence type="ECO:0000256" key="8">
    <source>
        <dbReference type="ARBA" id="ARBA00022833"/>
    </source>
</evidence>
<evidence type="ECO:0000313" key="16">
    <source>
        <dbReference type="EMBL" id="MBC5725217.1"/>
    </source>
</evidence>
<dbReference type="GO" id="GO:0003677">
    <property type="term" value="F:DNA binding"/>
    <property type="evidence" value="ECO:0007669"/>
    <property type="project" value="UniProtKB-KW"/>
</dbReference>
<protein>
    <recommendedName>
        <fullName evidence="12 13">DNA primase</fullName>
        <ecNumber evidence="12">2.7.7.101</ecNumber>
    </recommendedName>
</protein>
<comment type="cofactor">
    <cofactor evidence="12 13 14">
        <name>Zn(2+)</name>
        <dbReference type="ChEBI" id="CHEBI:29105"/>
    </cofactor>
    <text evidence="12 13 14">Binds 1 zinc ion per monomer.</text>
</comment>
<keyword evidence="8 12" id="KW-0862">Zinc</keyword>
<dbReference type="FunFam" id="3.40.1360.10:FF:000002">
    <property type="entry name" value="DNA primase"/>
    <property type="match status" value="1"/>
</dbReference>
<evidence type="ECO:0000256" key="12">
    <source>
        <dbReference type="HAMAP-Rule" id="MF_00974"/>
    </source>
</evidence>
<dbReference type="CDD" id="cd03364">
    <property type="entry name" value="TOPRIM_DnaG_primases"/>
    <property type="match status" value="1"/>
</dbReference>
<dbReference type="HAMAP" id="MF_00974">
    <property type="entry name" value="DNA_primase_DnaG"/>
    <property type="match status" value="1"/>
</dbReference>
<dbReference type="Pfam" id="PF13155">
    <property type="entry name" value="Toprim_2"/>
    <property type="match status" value="1"/>
</dbReference>
<dbReference type="NCBIfam" id="TIGR01391">
    <property type="entry name" value="dnaG"/>
    <property type="match status" value="1"/>
</dbReference>
<comment type="domain">
    <text evidence="12">Contains an N-terminal zinc-binding domain, a central core domain that contains the primase activity, and a C-terminal DnaB-binding domain.</text>
</comment>
<dbReference type="GO" id="GO:1990077">
    <property type="term" value="C:primosome complex"/>
    <property type="evidence" value="ECO:0007669"/>
    <property type="project" value="UniProtKB-KW"/>
</dbReference>
<dbReference type="SMART" id="SM00400">
    <property type="entry name" value="ZnF_CHCC"/>
    <property type="match status" value="1"/>
</dbReference>
<evidence type="ECO:0000259" key="15">
    <source>
        <dbReference type="PROSITE" id="PS50880"/>
    </source>
</evidence>
<dbReference type="RefSeq" id="WP_107631938.1">
    <property type="nucleotide sequence ID" value="NZ_JACOPL010000005.1"/>
</dbReference>
<evidence type="ECO:0000256" key="5">
    <source>
        <dbReference type="ARBA" id="ARBA00022705"/>
    </source>
</evidence>
<dbReference type="InterPro" id="IPR006171">
    <property type="entry name" value="TOPRIM_dom"/>
</dbReference>
<evidence type="ECO:0000256" key="2">
    <source>
        <dbReference type="ARBA" id="ARBA00022515"/>
    </source>
</evidence>
<keyword evidence="9" id="KW-0460">Magnesium</keyword>
<keyword evidence="7 12" id="KW-0863">Zinc-finger</keyword>
<dbReference type="Gene3D" id="3.90.980.10">
    <property type="entry name" value="DNA primase, catalytic core, N-terminal domain"/>
    <property type="match status" value="1"/>
</dbReference>
<dbReference type="InterPro" id="IPR019475">
    <property type="entry name" value="DNA_primase_DnaB-bd"/>
</dbReference>
<feature type="zinc finger region" description="CHC2-type" evidence="12 14">
    <location>
        <begin position="38"/>
        <end position="62"/>
    </location>
</feature>
<dbReference type="InterPro" id="IPR036977">
    <property type="entry name" value="DNA_primase_Znf_CHC2"/>
</dbReference>
<dbReference type="PANTHER" id="PTHR30313">
    <property type="entry name" value="DNA PRIMASE"/>
    <property type="match status" value="1"/>
</dbReference>
<keyword evidence="2 12" id="KW-0639">Primosome</keyword>
<dbReference type="InterPro" id="IPR037068">
    <property type="entry name" value="DNA_primase_core_N_sf"/>
</dbReference>
<dbReference type="PANTHER" id="PTHR30313:SF2">
    <property type="entry name" value="DNA PRIMASE"/>
    <property type="match status" value="1"/>
</dbReference>
<evidence type="ECO:0000256" key="14">
    <source>
        <dbReference type="PIRSR" id="PIRSR002811-1"/>
    </source>
</evidence>
<keyword evidence="3 12" id="KW-0808">Transferase</keyword>
<dbReference type="Gene3D" id="3.40.1360.10">
    <property type="match status" value="1"/>
</dbReference>
<sequence>MPFDRVFLDELSARNDIVDIVSQYVQLKKSGANYFGLCPFHNEKTASFSVSPDKQIFHCFGCGAGGGVITFVMKAEGLEFPDAVRFLADRAGMQVPEQGEAERKAARHRERLYALCKDAARFYYQTLWQPEHRAAQQYFIGRGLHRRVMNQFGLGYAPDSFHALIDAMTAKGYTREELMDAGLVSRSEKGRIYDRFRNRVMFPIIDVRGNVIAFGGRVMDDSKPKYLNSPETLIFHKSRNLFALNLAKTTKNGYFILAEGYMDVIALHQAGFDSAVASLGTSLTEEQARIIARHTDQIVISYDADGAGQAAAQRAIDILKKCDLQVKVLKIPGAKDPDEFIKAKGADAFRAIIDRSENHNAYRLEQIAAKYDLEDDEARVLFLRDAARMLAGIESSIEREVYAGRAAKMAGVTAEAMNIEVRRELGIRRKRRQAAERREIRSPVGMAQPKDRTLAYTDVKSAKAEENVLRLLFSDQKLIAGMEKEVPPAWFSAPVLRKIYERVLALDREGQIVDVLPFEGWLEPNEMSLLSSILEQSLPAGEQRQALHEYIDTIRMQRVRDGTIQEAGEDPLLTFGRIKKQNAGGQTI</sequence>
<keyword evidence="11 12" id="KW-0804">Transcription</keyword>
<dbReference type="GO" id="GO:0006269">
    <property type="term" value="P:DNA replication, synthesis of primer"/>
    <property type="evidence" value="ECO:0007669"/>
    <property type="project" value="UniProtKB-UniRule"/>
</dbReference>
<evidence type="ECO:0000256" key="11">
    <source>
        <dbReference type="ARBA" id="ARBA00023163"/>
    </source>
</evidence>
<dbReference type="InterPro" id="IPR002694">
    <property type="entry name" value="Znf_CHC2"/>
</dbReference>
<keyword evidence="6 12" id="KW-0479">Metal-binding</keyword>
<evidence type="ECO:0000256" key="3">
    <source>
        <dbReference type="ARBA" id="ARBA00022679"/>
    </source>
</evidence>
<dbReference type="InterPro" id="IPR006295">
    <property type="entry name" value="DNA_primase_DnaG"/>
</dbReference>
<dbReference type="FunFam" id="3.90.980.10:FF:000001">
    <property type="entry name" value="DNA primase"/>
    <property type="match status" value="1"/>
</dbReference>
<dbReference type="Pfam" id="PF10410">
    <property type="entry name" value="DnaB_bind"/>
    <property type="match status" value="1"/>
</dbReference>
<evidence type="ECO:0000256" key="10">
    <source>
        <dbReference type="ARBA" id="ARBA00023125"/>
    </source>
</evidence>
<dbReference type="Gene3D" id="1.10.860.10">
    <property type="entry name" value="DNAb Helicase, Chain A"/>
    <property type="match status" value="1"/>
</dbReference>
<dbReference type="InterPro" id="IPR030846">
    <property type="entry name" value="DnaG_bac"/>
</dbReference>
<dbReference type="InterPro" id="IPR034151">
    <property type="entry name" value="TOPRIM_DnaG_bac"/>
</dbReference>
<gene>
    <name evidence="12" type="primary">dnaG</name>
    <name evidence="16" type="ORF">H8S45_07075</name>
</gene>
<accession>A0A923RVN9</accession>
<dbReference type="SUPFAM" id="SSF56731">
    <property type="entry name" value="DNA primase core"/>
    <property type="match status" value="1"/>
</dbReference>
<dbReference type="Gene3D" id="3.90.580.10">
    <property type="entry name" value="Zinc finger, CHC2-type domain"/>
    <property type="match status" value="1"/>
</dbReference>
<dbReference type="GO" id="GO:0008270">
    <property type="term" value="F:zinc ion binding"/>
    <property type="evidence" value="ECO:0007669"/>
    <property type="project" value="UniProtKB-UniRule"/>
</dbReference>
<comment type="catalytic activity">
    <reaction evidence="12">
        <text>ssDNA + n NTP = ssDNA/pppN(pN)n-1 hybrid + (n-1) diphosphate.</text>
        <dbReference type="EC" id="2.7.7.101"/>
    </reaction>
</comment>
<keyword evidence="5 12" id="KW-0235">DNA replication</keyword>
<dbReference type="Pfam" id="PF01807">
    <property type="entry name" value="Zn_ribbon_DnaG"/>
    <property type="match status" value="1"/>
</dbReference>
<dbReference type="Pfam" id="PF08275">
    <property type="entry name" value="DNAG_N"/>
    <property type="match status" value="1"/>
</dbReference>